<evidence type="ECO:0000313" key="2">
    <source>
        <dbReference type="EMBL" id="WXC84695.1"/>
    </source>
</evidence>
<dbReference type="InterPro" id="IPR002525">
    <property type="entry name" value="Transp_IS110-like_N"/>
</dbReference>
<keyword evidence="2" id="KW-0614">Plasmid</keyword>
<dbReference type="RefSeq" id="WP_338835112.1">
    <property type="nucleotide sequence ID" value="NZ_CP147712.1"/>
</dbReference>
<feature type="domain" description="Transposase IS110-like N-terminal" evidence="1">
    <location>
        <begin position="74"/>
        <end position="182"/>
    </location>
</feature>
<dbReference type="PANTHER" id="PTHR33055:SF3">
    <property type="entry name" value="PUTATIVE TRANSPOSASE FOR IS117-RELATED"/>
    <property type="match status" value="1"/>
</dbReference>
<dbReference type="EMBL" id="CP147712">
    <property type="protein sequence ID" value="WXC84695.1"/>
    <property type="molecule type" value="Genomic_DNA"/>
</dbReference>
<dbReference type="Pfam" id="PF01548">
    <property type="entry name" value="DEDD_Tnp_IS110"/>
    <property type="match status" value="1"/>
</dbReference>
<keyword evidence="3" id="KW-1185">Reference proteome</keyword>
<reference evidence="2" key="2">
    <citation type="submission" date="2024-03" db="EMBL/GenBank/DDBJ databases">
        <authorList>
            <person name="Bromfield E.S.P."/>
            <person name="Cloutier S."/>
        </authorList>
    </citation>
    <scope>NUCLEOTIDE SEQUENCE</scope>
    <source>
        <strain evidence="2">5S5</strain>
        <plasmid evidence="2">pBs5S5b</plasmid>
    </source>
</reference>
<organism evidence="2 3">
    <name type="scientific">Bradyrhizobium septentrionale</name>
    <dbReference type="NCBI Taxonomy" id="1404411"/>
    <lineage>
        <taxon>Bacteria</taxon>
        <taxon>Pseudomonadati</taxon>
        <taxon>Pseudomonadota</taxon>
        <taxon>Alphaproteobacteria</taxon>
        <taxon>Hyphomicrobiales</taxon>
        <taxon>Nitrobacteraceae</taxon>
        <taxon>Bradyrhizobium</taxon>
    </lineage>
</organism>
<dbReference type="Proteomes" id="UP001432046">
    <property type="component" value="Plasmid pBs5S5b"/>
</dbReference>
<sequence>MPAVDDLSRSVTALNQDSTLMTVIEMSKSSWLVAGMVPGIERHPMKKLDPDPVALLNLVSRWRCEAERKQRRIDRVAVAFEAGRDGFWLARWLQERGIEAYVIHSTSVAVTREHRRAKTDRLDTAMLMRVFLGWLRGERGHCRMVAIPTFEEEDAKRPSRERESLVGERTRIVNRMKGALARLGIRGFKPELRRAPKELSALLTPEGQPLPPICWKRCGAR</sequence>
<accession>A0ABZ2PDV4</accession>
<geneLocation type="plasmid" evidence="2 3">
    <name>pBs5S5b</name>
</geneLocation>
<gene>
    <name evidence="2" type="ORF">WDK88_44485</name>
</gene>
<proteinExistence type="predicted"/>
<protein>
    <submittedName>
        <fullName evidence="2">Transposase</fullName>
    </submittedName>
</protein>
<reference evidence="2" key="1">
    <citation type="journal article" date="2021" name="Int. J. Syst. Evol. Microbiol.">
        <title>Bradyrhizobium septentrionale sp. nov. (sv. septentrionale) and Bradyrhizobium quebecense sp. nov. (sv. septentrionale) associated with legumes native to Canada possess rearranged symbiosis genes and numerous insertion sequences.</title>
        <authorList>
            <person name="Bromfield E.S.P."/>
            <person name="Cloutier S."/>
        </authorList>
    </citation>
    <scope>NUCLEOTIDE SEQUENCE</scope>
    <source>
        <strain evidence="2">5S5</strain>
    </source>
</reference>
<dbReference type="PANTHER" id="PTHR33055">
    <property type="entry name" value="TRANSPOSASE FOR INSERTION SEQUENCE ELEMENT IS1111A"/>
    <property type="match status" value="1"/>
</dbReference>
<evidence type="ECO:0000313" key="3">
    <source>
        <dbReference type="Proteomes" id="UP001432046"/>
    </source>
</evidence>
<name>A0ABZ2PDV4_9BRAD</name>
<evidence type="ECO:0000259" key="1">
    <source>
        <dbReference type="Pfam" id="PF01548"/>
    </source>
</evidence>
<dbReference type="InterPro" id="IPR047650">
    <property type="entry name" value="Transpos_IS110"/>
</dbReference>